<evidence type="ECO:0000256" key="2">
    <source>
        <dbReference type="ARBA" id="ARBA00022989"/>
    </source>
</evidence>
<comment type="caution">
    <text evidence="5">The sequence shown here is derived from an EMBL/GenBank/DDBJ whole genome shotgun (WGS) entry which is preliminary data.</text>
</comment>
<accession>A0AA40KNP5</accession>
<dbReference type="PANTHER" id="PTHR12483:SF115">
    <property type="entry name" value="COPPER TRANSPORT PROTEIN"/>
    <property type="match status" value="1"/>
</dbReference>
<name>A0AA40KNP5_9HYME</name>
<keyword evidence="6" id="KW-1185">Reference proteome</keyword>
<dbReference type="GO" id="GO:0016020">
    <property type="term" value="C:membrane"/>
    <property type="evidence" value="ECO:0007669"/>
    <property type="project" value="UniProtKB-SubCell"/>
</dbReference>
<sequence length="132" mass="15259">MEMSFHVGDAEVILFRQWYTRDSAGIVASMIGIILLTTIYEGIKSYRDHLYINTARLWKHRTESRRSQLLFSKIHVFQTVIHVIQLVIGYFLMLIFMTYNVWLCIAVALGAALGYWVFSWGKSSGDNIDCCL</sequence>
<dbReference type="PANTHER" id="PTHR12483">
    <property type="entry name" value="SOLUTE CARRIER FAMILY 31 COPPER TRANSPORTERS"/>
    <property type="match status" value="1"/>
</dbReference>
<comment type="similarity">
    <text evidence="4">Belongs to the copper transporter (Ctr) (TC 1.A.56) family. SLC31A subfamily.</text>
</comment>
<dbReference type="EMBL" id="JAHYIQ010000012">
    <property type="protein sequence ID" value="KAK1127183.1"/>
    <property type="molecule type" value="Genomic_DNA"/>
</dbReference>
<keyword evidence="1 4" id="KW-0812">Transmembrane</keyword>
<evidence type="ECO:0000256" key="4">
    <source>
        <dbReference type="RuleBase" id="RU367022"/>
    </source>
</evidence>
<comment type="subcellular location">
    <subcellularLocation>
        <location evidence="4">Membrane</location>
        <topology evidence="4">Multi-pass membrane protein</topology>
    </subcellularLocation>
</comment>
<dbReference type="InterPro" id="IPR007274">
    <property type="entry name" value="Cop_transporter"/>
</dbReference>
<keyword evidence="4" id="KW-0406">Ion transport</keyword>
<keyword evidence="4" id="KW-0186">Copper</keyword>
<dbReference type="Proteomes" id="UP001177670">
    <property type="component" value="Unassembled WGS sequence"/>
</dbReference>
<keyword evidence="2 4" id="KW-1133">Transmembrane helix</keyword>
<protein>
    <recommendedName>
        <fullName evidence="4">Copper transport protein</fullName>
    </recommendedName>
</protein>
<evidence type="ECO:0000313" key="6">
    <source>
        <dbReference type="Proteomes" id="UP001177670"/>
    </source>
</evidence>
<proteinExistence type="inferred from homology"/>
<reference evidence="5" key="1">
    <citation type="submission" date="2021-10" db="EMBL/GenBank/DDBJ databases">
        <title>Melipona bicolor Genome sequencing and assembly.</title>
        <authorList>
            <person name="Araujo N.S."/>
            <person name="Arias M.C."/>
        </authorList>
    </citation>
    <scope>NUCLEOTIDE SEQUENCE</scope>
    <source>
        <strain evidence="5">USP_2M_L1-L4_2017</strain>
        <tissue evidence="5">Whole body</tissue>
    </source>
</reference>
<feature type="transmembrane region" description="Helical" evidence="4">
    <location>
        <begin position="24"/>
        <end position="43"/>
    </location>
</feature>
<keyword evidence="4" id="KW-0187">Copper transport</keyword>
<dbReference type="AlphaFoldDB" id="A0AA40KNP5"/>
<evidence type="ECO:0000313" key="5">
    <source>
        <dbReference type="EMBL" id="KAK1127183.1"/>
    </source>
</evidence>
<evidence type="ECO:0000256" key="1">
    <source>
        <dbReference type="ARBA" id="ARBA00022692"/>
    </source>
</evidence>
<dbReference type="GO" id="GO:0005375">
    <property type="term" value="F:copper ion transmembrane transporter activity"/>
    <property type="evidence" value="ECO:0007669"/>
    <property type="project" value="UniProtKB-UniRule"/>
</dbReference>
<organism evidence="5 6">
    <name type="scientific">Melipona bicolor</name>
    <dbReference type="NCBI Taxonomy" id="60889"/>
    <lineage>
        <taxon>Eukaryota</taxon>
        <taxon>Metazoa</taxon>
        <taxon>Ecdysozoa</taxon>
        <taxon>Arthropoda</taxon>
        <taxon>Hexapoda</taxon>
        <taxon>Insecta</taxon>
        <taxon>Pterygota</taxon>
        <taxon>Neoptera</taxon>
        <taxon>Endopterygota</taxon>
        <taxon>Hymenoptera</taxon>
        <taxon>Apocrita</taxon>
        <taxon>Aculeata</taxon>
        <taxon>Apoidea</taxon>
        <taxon>Anthophila</taxon>
        <taxon>Apidae</taxon>
        <taxon>Melipona</taxon>
    </lineage>
</organism>
<dbReference type="Pfam" id="PF04145">
    <property type="entry name" value="Ctr"/>
    <property type="match status" value="1"/>
</dbReference>
<keyword evidence="3 4" id="KW-0472">Membrane</keyword>
<keyword evidence="4" id="KW-0813">Transport</keyword>
<feature type="transmembrane region" description="Helical" evidence="4">
    <location>
        <begin position="99"/>
        <end position="118"/>
    </location>
</feature>
<gene>
    <name evidence="5" type="ORF">K0M31_003732</name>
</gene>
<evidence type="ECO:0000256" key="3">
    <source>
        <dbReference type="ARBA" id="ARBA00023136"/>
    </source>
</evidence>
<feature type="transmembrane region" description="Helical" evidence="4">
    <location>
        <begin position="74"/>
        <end position="93"/>
    </location>
</feature>